<dbReference type="SMART" id="SM00248">
    <property type="entry name" value="ANK"/>
    <property type="match status" value="14"/>
</dbReference>
<feature type="repeat" description="ANK" evidence="3">
    <location>
        <begin position="202"/>
        <end position="234"/>
    </location>
</feature>
<accession>A0A175W1R7</accession>
<reference evidence="5 7" key="3">
    <citation type="submission" date="2016-01" db="EMBL/GenBank/DDBJ databases">
        <title>Madurella mycetomatis genome sequencing.</title>
        <authorList>
            <person name="Van De Sande W."/>
        </authorList>
    </citation>
    <scope>NUCLEOTIDE SEQUENCE [LARGE SCALE GENOMIC DNA]</scope>
    <source>
        <strain evidence="7">mm55</strain>
        <strain evidence="5">Mm55</strain>
    </source>
</reference>
<evidence type="ECO:0000256" key="4">
    <source>
        <dbReference type="SAM" id="MobiDB-lite"/>
    </source>
</evidence>
<dbReference type="InterPro" id="IPR051165">
    <property type="entry name" value="Multifunctional_ANK_Repeat"/>
</dbReference>
<protein>
    <submittedName>
        <fullName evidence="5">Ankyrin-3</fullName>
    </submittedName>
</protein>
<dbReference type="EMBL" id="LCTW02000174">
    <property type="protein sequence ID" value="KXX77170.1"/>
    <property type="molecule type" value="Genomic_DNA"/>
</dbReference>
<name>A0A175W1R7_9PEZI</name>
<dbReference type="STRING" id="100816.A0A175W1R7"/>
<feature type="region of interest" description="Disordered" evidence="4">
    <location>
        <begin position="1"/>
        <end position="40"/>
    </location>
</feature>
<feature type="region of interest" description="Disordered" evidence="4">
    <location>
        <begin position="1210"/>
        <end position="1237"/>
    </location>
</feature>
<feature type="compositionally biased region" description="Polar residues" evidence="4">
    <location>
        <begin position="1"/>
        <end position="13"/>
    </location>
</feature>
<dbReference type="AlphaFoldDB" id="A0A175W1R7"/>
<dbReference type="InterPro" id="IPR002110">
    <property type="entry name" value="Ankyrin_rpt"/>
</dbReference>
<evidence type="ECO:0000256" key="1">
    <source>
        <dbReference type="ARBA" id="ARBA00022737"/>
    </source>
</evidence>
<sequence length="1321" mass="147099">MELGSLESTTSAPFSIPDDGPSSSPQGRGSHESAVSNELSRAADNDIEEMPDHVSKGANPGTRTGFGNIQLHQLVISGASEDALRDVLKTMTREQIDSLDGDQGTALSIAVDSQDIKAARVLLEHNASPSREREQFPPLNRACYLGSEDMARLLIGYKPNLETRDLEWNFTPLEHAIREASKPLVNLLLDEGADINAAEDSEGWTPLMTACLFEKEEIVELLVNRGADVKKPKRDGVTPLHVACRSNLQKSVEVLIGAGADANAVDNYKRTPLYTASGYVDVAVVKLLQKQNVDINAASNKGRTPLAKAVRRGNHQVVDLLIKAKADVNIADNNGWTPLIVAICRRDDHIVKQLLAQDTTDVNKPENEGWTPLMLASVAGDAGYVTSLLGRNASVNVANRAGRTALHKASSFGNGEVVRLLLQRGRADPTKVDEDAQTALHKASRRGYPGIVEQLLSSMKDGANTARMINMADKDGWTALHYASCHQTDTDDCGLEALVESDDRDWILGIAATSSDSRSKEEVVRRLLAHGANAAAKDKDSQTPLHLAASSVFYKEIIEPLMENMDWGDIFATNAKGETAVSILAKEMAKRSQVPLDDSDDIEDQALGLAAENRETHGIARALLKKDKRAAAARLYLDIAEDQSDWNALDWAAYTGNDRVVWRLLCSMEPTRENDGDRERALRVATKVKDKLEDTAHRGRILDMFFRKWEDKAVSENANPLALKTDEYEKTVDLLRDPPFVPTSLPSKRIEKPKPKPMMSVFDAVIADFFVEGSQTGFLRRVRRVKQVICEGGPRRIMTEARKLTNATNAKLNKAGGGKVLAENDFRFRWVHLPANNDLVIAIGLEEERNEDQLAPVMSFFKKSWQEIPHRSSRSRLMKPHCVMERSPWTCAAEGLPESQQGKAPGDTVETHEDLENMMAIYMPYIRFGRIEKNARGDRNYQQLLDAYADQTIHGTRTLDEFYYHTAGDHKLEKDMKRRNQDQVVTKELDDVENPELKSWTILRIDELWVWVINKVLHYQDERRSTTNREYSQQETEELVNSPDILRCYQKSGIVTSCGTHYMIDQPGTDVYIFEQAIKEAGLFESFTKDDLKEQAKRGQTSNNERPSTVGATADLLCLIKDIRDELRILRALAGYQKTVQDRLSGKNHDAPHSADYIIGDIDEMDRFAKGIHAAFRKVGISIPIWIGCLLYAYWGSVSHLGWLGRGRSGGGGGGTGDDGGGEGNEGAGENGHSPPGRYRILNQWAGAIRARMIEKKVNAKSGRRKEVETGEWVGKIDHDDPDSRDDYRWNRISQRIVQFPRHRRPPVMDVEEQGDPCVYV</sequence>
<dbReference type="VEuPathDB" id="FungiDB:MMYC01_204291"/>
<feature type="repeat" description="ANK" evidence="3">
    <location>
        <begin position="368"/>
        <end position="400"/>
    </location>
</feature>
<dbReference type="Proteomes" id="UP000078237">
    <property type="component" value="Unassembled WGS sequence"/>
</dbReference>
<feature type="repeat" description="ANK" evidence="3">
    <location>
        <begin position="301"/>
        <end position="333"/>
    </location>
</feature>
<reference evidence="7" key="1">
    <citation type="submission" date="2015-06" db="EMBL/GenBank/DDBJ databases">
        <authorList>
            <person name="van de Sande W.W.J."/>
        </authorList>
    </citation>
    <scope>NUCLEOTIDE SEQUENCE [LARGE SCALE GENOMIC DNA]</scope>
    <source>
        <strain evidence="7">mm55</strain>
    </source>
</reference>
<dbReference type="PROSITE" id="PS50297">
    <property type="entry name" value="ANK_REP_REGION"/>
    <property type="match status" value="6"/>
</dbReference>
<dbReference type="InterPro" id="IPR036770">
    <property type="entry name" value="Ankyrin_rpt-contain_sf"/>
</dbReference>
<dbReference type="PANTHER" id="PTHR24123:SF33">
    <property type="entry name" value="PROTEIN HOS4"/>
    <property type="match status" value="1"/>
</dbReference>
<dbReference type="SUPFAM" id="SSF48403">
    <property type="entry name" value="Ankyrin repeat"/>
    <property type="match status" value="2"/>
</dbReference>
<evidence type="ECO:0000256" key="3">
    <source>
        <dbReference type="PROSITE-ProRule" id="PRU00023"/>
    </source>
</evidence>
<feature type="repeat" description="ANK" evidence="3">
    <location>
        <begin position="401"/>
        <end position="425"/>
    </location>
</feature>
<feature type="compositionally biased region" description="Gly residues" evidence="4">
    <location>
        <begin position="1210"/>
        <end position="1230"/>
    </location>
</feature>
<dbReference type="PANTHER" id="PTHR24123">
    <property type="entry name" value="ANKYRIN REPEAT-CONTAINING"/>
    <property type="match status" value="1"/>
</dbReference>
<proteinExistence type="predicted"/>
<evidence type="ECO:0000313" key="6">
    <source>
        <dbReference type="EMBL" id="KXX78997.1"/>
    </source>
</evidence>
<keyword evidence="7" id="KW-1185">Reference proteome</keyword>
<dbReference type="VEuPathDB" id="FungiDB:MMYC01_206591"/>
<reference evidence="5" key="2">
    <citation type="submission" date="2015-06" db="EMBL/GenBank/DDBJ databases">
        <authorList>
            <person name="Hoefler B.C."/>
            <person name="Straight P.D."/>
        </authorList>
    </citation>
    <scope>NUCLEOTIDE SEQUENCE [LARGE SCALE GENOMIC DNA]</scope>
    <source>
        <strain evidence="5">Mm55</strain>
    </source>
</reference>
<dbReference type="EMBL" id="LCTW02000100">
    <property type="protein sequence ID" value="KXX78997.1"/>
    <property type="molecule type" value="Genomic_DNA"/>
</dbReference>
<keyword evidence="2 3" id="KW-0040">ANK repeat</keyword>
<dbReference type="OrthoDB" id="341259at2759"/>
<dbReference type="PROSITE" id="PS50088">
    <property type="entry name" value="ANK_REPEAT"/>
    <property type="match status" value="7"/>
</dbReference>
<gene>
    <name evidence="6" type="ORF">MMYC01_204291</name>
    <name evidence="5" type="ORF">MMYC01_206591</name>
</gene>
<feature type="repeat" description="ANK" evidence="3">
    <location>
        <begin position="268"/>
        <end position="300"/>
    </location>
</feature>
<evidence type="ECO:0000313" key="5">
    <source>
        <dbReference type="EMBL" id="KXX77170.1"/>
    </source>
</evidence>
<comment type="caution">
    <text evidence="5">The sequence shown here is derived from an EMBL/GenBank/DDBJ whole genome shotgun (WGS) entry which is preliminary data.</text>
</comment>
<evidence type="ECO:0000313" key="7">
    <source>
        <dbReference type="Proteomes" id="UP000078237"/>
    </source>
</evidence>
<evidence type="ECO:0000256" key="2">
    <source>
        <dbReference type="ARBA" id="ARBA00023043"/>
    </source>
</evidence>
<feature type="repeat" description="ANK" evidence="3">
    <location>
        <begin position="168"/>
        <end position="200"/>
    </location>
</feature>
<organism evidence="5 7">
    <name type="scientific">Madurella mycetomatis</name>
    <dbReference type="NCBI Taxonomy" id="100816"/>
    <lineage>
        <taxon>Eukaryota</taxon>
        <taxon>Fungi</taxon>
        <taxon>Dikarya</taxon>
        <taxon>Ascomycota</taxon>
        <taxon>Pezizomycotina</taxon>
        <taxon>Sordariomycetes</taxon>
        <taxon>Sordariomycetidae</taxon>
        <taxon>Sordariales</taxon>
        <taxon>Sordariales incertae sedis</taxon>
        <taxon>Madurella</taxon>
    </lineage>
</organism>
<feature type="compositionally biased region" description="Polar residues" evidence="4">
    <location>
        <begin position="21"/>
        <end position="39"/>
    </location>
</feature>
<dbReference type="Pfam" id="PF12796">
    <property type="entry name" value="Ank_2"/>
    <property type="match status" value="4"/>
</dbReference>
<dbReference type="Gene3D" id="1.25.40.20">
    <property type="entry name" value="Ankyrin repeat-containing domain"/>
    <property type="match status" value="3"/>
</dbReference>
<keyword evidence="1" id="KW-0677">Repeat</keyword>
<dbReference type="Pfam" id="PF13637">
    <property type="entry name" value="Ank_4"/>
    <property type="match status" value="1"/>
</dbReference>
<feature type="repeat" description="ANK" evidence="3">
    <location>
        <begin position="235"/>
        <end position="267"/>
    </location>
</feature>